<dbReference type="Gene3D" id="3.30.70.930">
    <property type="match status" value="1"/>
</dbReference>
<dbReference type="Pfam" id="PF01910">
    <property type="entry name" value="Thiamine_BP"/>
    <property type="match status" value="1"/>
</dbReference>
<dbReference type="RefSeq" id="WP_073157264.1">
    <property type="nucleotide sequence ID" value="NZ_FQVL01000014.1"/>
</dbReference>
<reference evidence="3 4" key="1">
    <citation type="submission" date="2016-11" db="EMBL/GenBank/DDBJ databases">
        <authorList>
            <person name="Jaros S."/>
            <person name="Januszkiewicz K."/>
            <person name="Wedrychowicz H."/>
        </authorList>
    </citation>
    <scope>NUCLEOTIDE SEQUENCE [LARGE SCALE GENOMIC DNA]</scope>
    <source>
        <strain evidence="3 4">DSM 44666</strain>
    </source>
</reference>
<protein>
    <submittedName>
        <fullName evidence="3">Uncharacterized protein, MTH1187 family</fullName>
    </submittedName>
</protein>
<dbReference type="SUPFAM" id="SSF89957">
    <property type="entry name" value="MTH1187/YkoF-like"/>
    <property type="match status" value="1"/>
</dbReference>
<sequence>MATTLMSIQMIPSTPNGESVIPYVDQAIAVIDASGLSYKVGPLETTVEGELAQLLSIVQEIHHVLESAGCPQMHAQIKLFHRTKGITIGELTQKYE</sequence>
<gene>
    <name evidence="3" type="ORF">SAMN05444392_11467</name>
</gene>
<dbReference type="InterPro" id="IPR029756">
    <property type="entry name" value="MTH1187/YkoF-like"/>
</dbReference>
<evidence type="ECO:0000259" key="2">
    <source>
        <dbReference type="Pfam" id="PF01910"/>
    </source>
</evidence>
<dbReference type="Proteomes" id="UP000184476">
    <property type="component" value="Unassembled WGS sequence"/>
</dbReference>
<dbReference type="InterPro" id="IPR051614">
    <property type="entry name" value="UPF0045_domain"/>
</dbReference>
<comment type="similarity">
    <text evidence="1">Belongs to the UPF0045 family.</text>
</comment>
<dbReference type="PANTHER" id="PTHR33777:SF1">
    <property type="entry name" value="UPF0045 PROTEIN ECM15"/>
    <property type="match status" value="1"/>
</dbReference>
<dbReference type="PANTHER" id="PTHR33777">
    <property type="entry name" value="UPF0045 PROTEIN ECM15"/>
    <property type="match status" value="1"/>
</dbReference>
<proteinExistence type="inferred from homology"/>
<name>A0A1M5ALI1_9BACL</name>
<dbReference type="OrthoDB" id="5886358at2"/>
<dbReference type="GO" id="GO:0005829">
    <property type="term" value="C:cytosol"/>
    <property type="evidence" value="ECO:0007669"/>
    <property type="project" value="TreeGrafter"/>
</dbReference>
<organism evidence="3 4">
    <name type="scientific">Seinonella peptonophila</name>
    <dbReference type="NCBI Taxonomy" id="112248"/>
    <lineage>
        <taxon>Bacteria</taxon>
        <taxon>Bacillati</taxon>
        <taxon>Bacillota</taxon>
        <taxon>Bacilli</taxon>
        <taxon>Bacillales</taxon>
        <taxon>Thermoactinomycetaceae</taxon>
        <taxon>Seinonella</taxon>
    </lineage>
</organism>
<evidence type="ECO:0000313" key="4">
    <source>
        <dbReference type="Proteomes" id="UP000184476"/>
    </source>
</evidence>
<keyword evidence="4" id="KW-1185">Reference proteome</keyword>
<dbReference type="STRING" id="112248.SAMN05444392_11467"/>
<accession>A0A1M5ALI1</accession>
<evidence type="ECO:0000313" key="3">
    <source>
        <dbReference type="EMBL" id="SHF30762.1"/>
    </source>
</evidence>
<dbReference type="InterPro" id="IPR002767">
    <property type="entry name" value="Thiamine_BP"/>
</dbReference>
<evidence type="ECO:0000256" key="1">
    <source>
        <dbReference type="ARBA" id="ARBA00010272"/>
    </source>
</evidence>
<dbReference type="EMBL" id="FQVL01000014">
    <property type="protein sequence ID" value="SHF30762.1"/>
    <property type="molecule type" value="Genomic_DNA"/>
</dbReference>
<dbReference type="AlphaFoldDB" id="A0A1M5ALI1"/>
<feature type="domain" description="Thiamine-binding protein" evidence="2">
    <location>
        <begin position="6"/>
        <end position="95"/>
    </location>
</feature>